<dbReference type="GO" id="GO:0016740">
    <property type="term" value="F:transferase activity"/>
    <property type="evidence" value="ECO:0007669"/>
    <property type="project" value="UniProtKB-KW"/>
</dbReference>
<dbReference type="Pfam" id="PF00535">
    <property type="entry name" value="Glycos_transf_2"/>
    <property type="match status" value="1"/>
</dbReference>
<evidence type="ECO:0000259" key="2">
    <source>
        <dbReference type="Pfam" id="PF22181"/>
    </source>
</evidence>
<protein>
    <submittedName>
        <fullName evidence="3">Glycosyl transferase family 2</fullName>
    </submittedName>
</protein>
<dbReference type="CDD" id="cd00761">
    <property type="entry name" value="Glyco_tranf_GTA_type"/>
    <property type="match status" value="1"/>
</dbReference>
<dbReference type="AlphaFoldDB" id="A0A1G7XY39"/>
<dbReference type="Pfam" id="PF22181">
    <property type="entry name" value="TarS_linker"/>
    <property type="match status" value="1"/>
</dbReference>
<dbReference type="InterPro" id="IPR029044">
    <property type="entry name" value="Nucleotide-diphossugar_trans"/>
</dbReference>
<dbReference type="EMBL" id="FNCN01000009">
    <property type="protein sequence ID" value="SDG89099.1"/>
    <property type="molecule type" value="Genomic_DNA"/>
</dbReference>
<feature type="domain" description="Glycosyltransferase 2-like" evidence="1">
    <location>
        <begin position="6"/>
        <end position="137"/>
    </location>
</feature>
<dbReference type="InterPro" id="IPR050834">
    <property type="entry name" value="Glycosyltransf_2"/>
</dbReference>
<proteinExistence type="predicted"/>
<feature type="domain" description="TarS/TarP linker" evidence="2">
    <location>
        <begin position="214"/>
        <end position="312"/>
    </location>
</feature>
<dbReference type="STRING" id="504805.SAMN05421505_10930"/>
<name>A0A1G7XY39_9ACTN</name>
<dbReference type="InterPro" id="IPR001173">
    <property type="entry name" value="Glyco_trans_2-like"/>
</dbReference>
<dbReference type="Proteomes" id="UP000198923">
    <property type="component" value="Unassembled WGS sequence"/>
</dbReference>
<evidence type="ECO:0000259" key="1">
    <source>
        <dbReference type="Pfam" id="PF00535"/>
    </source>
</evidence>
<evidence type="ECO:0000313" key="3">
    <source>
        <dbReference type="EMBL" id="SDG89099.1"/>
    </source>
</evidence>
<keyword evidence="4" id="KW-1185">Reference proteome</keyword>
<accession>A0A1G7XY39</accession>
<sequence>MRVKVSVVVPVRNPGDAADACIRSVLEQSLPQGEYEVIFADTGSVDGIAERLDSVSAVRPNVRVLHLQSTDSIMRARNVGLAVAQGEYVYLLEQGDRLDRGALRRMYLRAVETDADVLIGRLVRGQGPPQAAFAGSRERADVVRDKLFTLLTPQKLYRKEFLTANALRFDDPGGKVAEQAFAVRALLTAKAITVLADQVCCHLGEPPEPAPTRPVDTAAELRALLDIVDAHTEPGRQRDRLYAHWLRTVVLRSLMNPRFVTSSHERYAVYAPFRALVTDRFPEEVDTHLPVHLRAMAALLRAGRLDQIVTLARASRGTTLAADLCDVRWENDILVLRLDVEVVGGGGAPQRFRADGDRVFWQPPVPLDPAAFTAELADVTEAVARSRVEVYVRHAESGMIYMLPVESQVTHIPDGGHVRMRISGEARLDVGSAAIGNPLPAGLWNVHVRMYGGAHHARTRVRRGGMPINCLGVLVDHPRRLVVPCWSDDGELGVCVEPRSFAESIALVSFGASVTQRDGQVYVVVPVPYVPPSGGPPVELVLRHVLTGREVAAPALVEPGVPGRLPGQLVAKLPVRRLTAEGFLGPGGWTPTLRIDGEEEGLRFGIHVRRGHAEVRPSSAVDAAQRPLLERDSILRRVALRIPGARHVARAARKGRSRYL</sequence>
<dbReference type="OrthoDB" id="2676521at2"/>
<gene>
    <name evidence="3" type="ORF">SAMN05421505_10930</name>
</gene>
<keyword evidence="3" id="KW-0808">Transferase</keyword>
<evidence type="ECO:0000313" key="4">
    <source>
        <dbReference type="Proteomes" id="UP000198923"/>
    </source>
</evidence>
<dbReference type="PANTHER" id="PTHR43685:SF2">
    <property type="entry name" value="GLYCOSYLTRANSFERASE 2-LIKE DOMAIN-CONTAINING PROTEIN"/>
    <property type="match status" value="1"/>
</dbReference>
<dbReference type="Gene3D" id="3.90.550.10">
    <property type="entry name" value="Spore Coat Polysaccharide Biosynthesis Protein SpsA, Chain A"/>
    <property type="match status" value="1"/>
</dbReference>
<dbReference type="PANTHER" id="PTHR43685">
    <property type="entry name" value="GLYCOSYLTRANSFERASE"/>
    <property type="match status" value="1"/>
</dbReference>
<dbReference type="RefSeq" id="WP_093170372.1">
    <property type="nucleotide sequence ID" value="NZ_FNCN01000009.1"/>
</dbReference>
<dbReference type="InterPro" id="IPR054028">
    <property type="entry name" value="TarS/TarP_linker"/>
</dbReference>
<dbReference type="SUPFAM" id="SSF53448">
    <property type="entry name" value="Nucleotide-diphospho-sugar transferases"/>
    <property type="match status" value="1"/>
</dbReference>
<reference evidence="3 4" key="1">
    <citation type="submission" date="2016-10" db="EMBL/GenBank/DDBJ databases">
        <authorList>
            <person name="de Groot N.N."/>
        </authorList>
    </citation>
    <scope>NUCLEOTIDE SEQUENCE [LARGE SCALE GENOMIC DNA]</scope>
    <source>
        <strain evidence="3 4">CPCC 201354</strain>
    </source>
</reference>
<organism evidence="3 4">
    <name type="scientific">Sinosporangium album</name>
    <dbReference type="NCBI Taxonomy" id="504805"/>
    <lineage>
        <taxon>Bacteria</taxon>
        <taxon>Bacillati</taxon>
        <taxon>Actinomycetota</taxon>
        <taxon>Actinomycetes</taxon>
        <taxon>Streptosporangiales</taxon>
        <taxon>Streptosporangiaceae</taxon>
        <taxon>Sinosporangium</taxon>
    </lineage>
</organism>